<organism evidence="2 3">
    <name type="scientific">Globodera pallida</name>
    <name type="common">Potato cyst nematode worm</name>
    <name type="synonym">Heterodera pallida</name>
    <dbReference type="NCBI Taxonomy" id="36090"/>
    <lineage>
        <taxon>Eukaryota</taxon>
        <taxon>Metazoa</taxon>
        <taxon>Ecdysozoa</taxon>
        <taxon>Nematoda</taxon>
        <taxon>Chromadorea</taxon>
        <taxon>Rhabditida</taxon>
        <taxon>Tylenchina</taxon>
        <taxon>Tylenchomorpha</taxon>
        <taxon>Tylenchoidea</taxon>
        <taxon>Heteroderidae</taxon>
        <taxon>Heteroderinae</taxon>
        <taxon>Globodera</taxon>
    </lineage>
</organism>
<feature type="region of interest" description="Disordered" evidence="1">
    <location>
        <begin position="133"/>
        <end position="154"/>
    </location>
</feature>
<dbReference type="AlphaFoldDB" id="A0A183C279"/>
<reference evidence="2" key="1">
    <citation type="submission" date="2013-12" db="EMBL/GenBank/DDBJ databases">
        <authorList>
            <person name="Aslett M."/>
        </authorList>
    </citation>
    <scope>NUCLEOTIDE SEQUENCE [LARGE SCALE GENOMIC DNA]</scope>
    <source>
        <strain evidence="2">Lindley</strain>
    </source>
</reference>
<name>A0A183C279_GLOPA</name>
<feature type="compositionally biased region" description="Acidic residues" evidence="1">
    <location>
        <begin position="142"/>
        <end position="154"/>
    </location>
</feature>
<proteinExistence type="predicted"/>
<dbReference type="WBParaSite" id="GPLIN_000697300">
    <property type="protein sequence ID" value="GPLIN_000697300"/>
    <property type="gene ID" value="GPLIN_000697300"/>
</dbReference>
<reference evidence="2" key="2">
    <citation type="submission" date="2014-05" db="EMBL/GenBank/DDBJ databases">
        <title>The genome and life-stage specific transcriptomes of Globodera pallida elucidate key aspects of plant parasitism by a cyst nematode.</title>
        <authorList>
            <person name="Cotton J.A."/>
            <person name="Lilley C.J."/>
            <person name="Jones L.M."/>
            <person name="Kikuchi T."/>
            <person name="Reid A.J."/>
            <person name="Thorpe P."/>
            <person name="Tsai I.J."/>
            <person name="Beasley H."/>
            <person name="Blok V."/>
            <person name="Cock P.J.A."/>
            <person name="Van den Akker S.E."/>
            <person name="Holroyd N."/>
            <person name="Hunt M."/>
            <person name="Mantelin S."/>
            <person name="Naghra H."/>
            <person name="Pain A."/>
            <person name="Palomares-Rius J.E."/>
            <person name="Zarowiecki M."/>
            <person name="Berriman M."/>
            <person name="Jones J.T."/>
            <person name="Urwin P.E."/>
        </authorList>
    </citation>
    <scope>NUCLEOTIDE SEQUENCE [LARGE SCALE GENOMIC DNA]</scope>
    <source>
        <strain evidence="2">Lindley</strain>
    </source>
</reference>
<evidence type="ECO:0000256" key="1">
    <source>
        <dbReference type="SAM" id="MobiDB-lite"/>
    </source>
</evidence>
<sequence>MEKGCRAGMSISAQRTTRNNNSNNIISNYPANYTFTTGCISSSFLDHHHLPPFGNSVIANHHNDQVGPFGNACQPQRAESSPQAASVPWNRTRSRYVNSHPATVGVCSGLSFHQQLNRQWAIAEHAAQPDQLATVNDRVEQQLEDIPEEDDEEF</sequence>
<reference evidence="3" key="3">
    <citation type="submission" date="2016-06" db="UniProtKB">
        <authorList>
            <consortium name="WormBaseParasite"/>
        </authorList>
    </citation>
    <scope>IDENTIFICATION</scope>
</reference>
<protein>
    <submittedName>
        <fullName evidence="3">Uncharacterized protein</fullName>
    </submittedName>
</protein>
<dbReference type="Proteomes" id="UP000050741">
    <property type="component" value="Unassembled WGS sequence"/>
</dbReference>
<keyword evidence="2" id="KW-1185">Reference proteome</keyword>
<feature type="region of interest" description="Disordered" evidence="1">
    <location>
        <begin position="1"/>
        <end position="20"/>
    </location>
</feature>
<evidence type="ECO:0000313" key="2">
    <source>
        <dbReference type="Proteomes" id="UP000050741"/>
    </source>
</evidence>
<accession>A0A183C279</accession>
<evidence type="ECO:0000313" key="3">
    <source>
        <dbReference type="WBParaSite" id="GPLIN_000697300"/>
    </source>
</evidence>